<protein>
    <recommendedName>
        <fullName evidence="4">Por secretion system C-terminal sorting domain-containing protein</fullName>
    </recommendedName>
</protein>
<comment type="caution">
    <text evidence="2">The sequence shown here is derived from an EMBL/GenBank/DDBJ whole genome shotgun (WGS) entry which is preliminary data.</text>
</comment>
<name>A0AAW9RNA0_9BACT</name>
<dbReference type="EMBL" id="JBDKWZ010000001">
    <property type="protein sequence ID" value="MEN7546387.1"/>
    <property type="molecule type" value="Genomic_DNA"/>
</dbReference>
<evidence type="ECO:0008006" key="4">
    <source>
        <dbReference type="Google" id="ProtNLM"/>
    </source>
</evidence>
<evidence type="ECO:0000313" key="2">
    <source>
        <dbReference type="EMBL" id="MEN7546387.1"/>
    </source>
</evidence>
<dbReference type="AlphaFoldDB" id="A0AAW9RNA0"/>
<gene>
    <name evidence="2" type="ORF">AAG747_00615</name>
</gene>
<feature type="signal peptide" evidence="1">
    <location>
        <begin position="1"/>
        <end position="22"/>
    </location>
</feature>
<evidence type="ECO:0000256" key="1">
    <source>
        <dbReference type="SAM" id="SignalP"/>
    </source>
</evidence>
<accession>A0AAW9RNA0</accession>
<dbReference type="RefSeq" id="WP_346819175.1">
    <property type="nucleotide sequence ID" value="NZ_JBDKWZ010000001.1"/>
</dbReference>
<keyword evidence="3" id="KW-1185">Reference proteome</keyword>
<evidence type="ECO:0000313" key="3">
    <source>
        <dbReference type="Proteomes" id="UP001403385"/>
    </source>
</evidence>
<dbReference type="Proteomes" id="UP001403385">
    <property type="component" value="Unassembled WGS sequence"/>
</dbReference>
<sequence length="215" mass="24353">MKKSTVLIFSFLFSLISMISFAENKKHLAGEKATAASVGLAYNYYVVQNSPNLRFAFKNTKPGTVNISLYNKKNELVFNKAYVNKEFSNNNINLENFGNGQYSLKIEKGPFVEYHVLHVGERTVNELSPYDVFVTSQFKQEQVLVSFTNAVTPTSIVITNDAGKVVHKDEVNKTHFNTLISTQKFREGAYTVTITGSEKSESHRFWVKNTKNLNE</sequence>
<proteinExistence type="predicted"/>
<keyword evidence="1" id="KW-0732">Signal</keyword>
<reference evidence="2 3" key="1">
    <citation type="submission" date="2024-04" db="EMBL/GenBank/DDBJ databases">
        <title>Novel genus in family Flammeovirgaceae.</title>
        <authorList>
            <person name="Nguyen T.H."/>
            <person name="Vuong T.Q."/>
            <person name="Le H."/>
            <person name="Kim S.-G."/>
        </authorList>
    </citation>
    <scope>NUCLEOTIDE SEQUENCE [LARGE SCALE GENOMIC DNA]</scope>
    <source>
        <strain evidence="2 3">JCM 23209</strain>
    </source>
</reference>
<feature type="chain" id="PRO_5043824523" description="Por secretion system C-terminal sorting domain-containing protein" evidence="1">
    <location>
        <begin position="23"/>
        <end position="215"/>
    </location>
</feature>
<organism evidence="2 3">
    <name type="scientific">Rapidithrix thailandica</name>
    <dbReference type="NCBI Taxonomy" id="413964"/>
    <lineage>
        <taxon>Bacteria</taxon>
        <taxon>Pseudomonadati</taxon>
        <taxon>Bacteroidota</taxon>
        <taxon>Cytophagia</taxon>
        <taxon>Cytophagales</taxon>
        <taxon>Flammeovirgaceae</taxon>
        <taxon>Rapidithrix</taxon>
    </lineage>
</organism>
<dbReference type="Gene3D" id="2.60.40.3080">
    <property type="match status" value="1"/>
</dbReference>